<feature type="transmembrane region" description="Helical" evidence="1">
    <location>
        <begin position="171"/>
        <end position="191"/>
    </location>
</feature>
<feature type="transmembrane region" description="Helical" evidence="1">
    <location>
        <begin position="218"/>
        <end position="242"/>
    </location>
</feature>
<accession>A0A0L6JR57</accession>
<feature type="transmembrane region" description="Helical" evidence="1">
    <location>
        <begin position="20"/>
        <end position="38"/>
    </location>
</feature>
<evidence type="ECO:0000313" key="2">
    <source>
        <dbReference type="EMBL" id="KNY28321.1"/>
    </source>
</evidence>
<proteinExistence type="predicted"/>
<feature type="transmembrane region" description="Helical" evidence="1">
    <location>
        <begin position="143"/>
        <end position="164"/>
    </location>
</feature>
<dbReference type="PANTHER" id="PTHR37305:SF1">
    <property type="entry name" value="MEMBRANE PROTEIN"/>
    <property type="match status" value="1"/>
</dbReference>
<reference evidence="3" key="1">
    <citation type="submission" date="2015-07" db="EMBL/GenBank/DDBJ databases">
        <title>Near-Complete Genome Sequence of the Cellulolytic Bacterium Bacteroides (Pseudobacteroides) cellulosolvens ATCC 35603.</title>
        <authorList>
            <person name="Dassa B."/>
            <person name="Utturkar S.M."/>
            <person name="Klingeman D.M."/>
            <person name="Hurt R.A."/>
            <person name="Keller M."/>
            <person name="Xu J."/>
            <person name="Reddy Y.H.K."/>
            <person name="Borovok I."/>
            <person name="Grinberg I.R."/>
            <person name="Lamed R."/>
            <person name="Zhivin O."/>
            <person name="Bayer E.A."/>
            <person name="Brown S.D."/>
        </authorList>
    </citation>
    <scope>NUCLEOTIDE SEQUENCE [LARGE SCALE GENOMIC DNA]</scope>
    <source>
        <strain evidence="3">DSM 2933</strain>
    </source>
</reference>
<dbReference type="RefSeq" id="WP_036938522.1">
    <property type="nucleotide sequence ID" value="NZ_JQKC01000007.1"/>
</dbReference>
<comment type="caution">
    <text evidence="2">The sequence shown here is derived from an EMBL/GenBank/DDBJ whole genome shotgun (WGS) entry which is preliminary data.</text>
</comment>
<protein>
    <recommendedName>
        <fullName evidence="4">ABC transporter permease</fullName>
    </recommendedName>
</protein>
<keyword evidence="1" id="KW-0472">Membrane</keyword>
<feature type="transmembrane region" description="Helical" evidence="1">
    <location>
        <begin position="102"/>
        <end position="131"/>
    </location>
</feature>
<dbReference type="eggNOG" id="COG4200">
    <property type="taxonomic scope" value="Bacteria"/>
</dbReference>
<name>A0A0L6JR57_9FIRM</name>
<dbReference type="PANTHER" id="PTHR37305">
    <property type="entry name" value="INTEGRAL MEMBRANE PROTEIN-RELATED"/>
    <property type="match status" value="1"/>
</dbReference>
<evidence type="ECO:0000313" key="3">
    <source>
        <dbReference type="Proteomes" id="UP000036923"/>
    </source>
</evidence>
<dbReference type="STRING" id="398512.Bccel_3595"/>
<evidence type="ECO:0000256" key="1">
    <source>
        <dbReference type="SAM" id="Phobius"/>
    </source>
</evidence>
<evidence type="ECO:0008006" key="4">
    <source>
        <dbReference type="Google" id="ProtNLM"/>
    </source>
</evidence>
<gene>
    <name evidence="2" type="ORF">Bccel_3595</name>
</gene>
<dbReference type="Proteomes" id="UP000036923">
    <property type="component" value="Unassembled WGS sequence"/>
</dbReference>
<feature type="transmembrane region" description="Helical" evidence="1">
    <location>
        <begin position="58"/>
        <end position="81"/>
    </location>
</feature>
<keyword evidence="1" id="KW-0812">Transmembrane</keyword>
<keyword evidence="3" id="KW-1185">Reference proteome</keyword>
<organism evidence="2 3">
    <name type="scientific">Pseudobacteroides cellulosolvens ATCC 35603 = DSM 2933</name>
    <dbReference type="NCBI Taxonomy" id="398512"/>
    <lineage>
        <taxon>Bacteria</taxon>
        <taxon>Bacillati</taxon>
        <taxon>Bacillota</taxon>
        <taxon>Clostridia</taxon>
        <taxon>Eubacteriales</taxon>
        <taxon>Oscillospiraceae</taxon>
        <taxon>Pseudobacteroides</taxon>
    </lineage>
</organism>
<keyword evidence="1" id="KW-1133">Transmembrane helix</keyword>
<dbReference type="Pfam" id="PF12730">
    <property type="entry name" value="ABC2_membrane_4"/>
    <property type="match status" value="1"/>
</dbReference>
<sequence>MFGLLKCEFRKFRSTYINSLSFLGMLFPLIILVLTFAIKKNDWIKSGAYNWDGFNQQLSVFFIFLVGPIITSFISVFSIFYEFQVKTLKNMLNSPFSRTSIIISKIIYVSLFVILQYVVVAALNILSGFILGFDMSFAKACEYSLRLVLAGLSTVSLVPLMTLVTLLFKNFIPAMVLTVIGTIANVLALNWDKSYLSPWAIPADISFVAISKNSTMNIIHPIIFMCIYIVLFSVCTVVHFNLSDQSA</sequence>
<dbReference type="AlphaFoldDB" id="A0A0L6JR57"/>
<dbReference type="EMBL" id="LGTC01000001">
    <property type="protein sequence ID" value="KNY28321.1"/>
    <property type="molecule type" value="Genomic_DNA"/>
</dbReference>